<dbReference type="GO" id="GO:0003677">
    <property type="term" value="F:DNA binding"/>
    <property type="evidence" value="ECO:0007669"/>
    <property type="project" value="UniProtKB-UniRule"/>
</dbReference>
<dbReference type="AlphaFoldDB" id="A0A1X0QFV6"/>
<keyword evidence="1 2" id="KW-0238">DNA-binding</keyword>
<dbReference type="Gene3D" id="1.10.10.60">
    <property type="entry name" value="Homeodomain-like"/>
    <property type="match status" value="1"/>
</dbReference>
<evidence type="ECO:0000256" key="1">
    <source>
        <dbReference type="PROSITE-ProRule" id="PRU00108"/>
    </source>
</evidence>
<accession>A0A1X0QFV6</accession>
<keyword evidence="1 2" id="KW-0371">Homeobox</keyword>
<dbReference type="EMBL" id="LTAI01000557">
    <property type="protein sequence ID" value="ORD98613.1"/>
    <property type="molecule type" value="Genomic_DNA"/>
</dbReference>
<evidence type="ECO:0000313" key="5">
    <source>
        <dbReference type="Proteomes" id="UP000192501"/>
    </source>
</evidence>
<dbReference type="CDD" id="cd00086">
    <property type="entry name" value="homeodomain"/>
    <property type="match status" value="1"/>
</dbReference>
<feature type="DNA-binding region" description="Homeobox" evidence="1">
    <location>
        <begin position="50"/>
        <end position="109"/>
    </location>
</feature>
<dbReference type="VEuPathDB" id="MicrosporidiaDB:HERIO_1878"/>
<dbReference type="SMART" id="SM00389">
    <property type="entry name" value="HOX"/>
    <property type="match status" value="1"/>
</dbReference>
<organism evidence="4 5">
    <name type="scientific">Hepatospora eriocheir</name>
    <dbReference type="NCBI Taxonomy" id="1081669"/>
    <lineage>
        <taxon>Eukaryota</taxon>
        <taxon>Fungi</taxon>
        <taxon>Fungi incertae sedis</taxon>
        <taxon>Microsporidia</taxon>
        <taxon>Hepatosporidae</taxon>
        <taxon>Hepatospora</taxon>
    </lineage>
</organism>
<dbReference type="Pfam" id="PF00046">
    <property type="entry name" value="Homeodomain"/>
    <property type="match status" value="1"/>
</dbReference>
<comment type="caution">
    <text evidence="4">The sequence shown here is derived from an EMBL/GenBank/DDBJ whole genome shotgun (WGS) entry which is preliminary data.</text>
</comment>
<dbReference type="VEuPathDB" id="MicrosporidiaDB:A0H76_2200"/>
<comment type="subcellular location">
    <subcellularLocation>
        <location evidence="1 2">Nucleus</location>
    </subcellularLocation>
</comment>
<evidence type="ECO:0000259" key="3">
    <source>
        <dbReference type="PROSITE" id="PS50071"/>
    </source>
</evidence>
<dbReference type="SUPFAM" id="SSF46689">
    <property type="entry name" value="Homeodomain-like"/>
    <property type="match status" value="1"/>
</dbReference>
<evidence type="ECO:0000256" key="2">
    <source>
        <dbReference type="RuleBase" id="RU000682"/>
    </source>
</evidence>
<feature type="domain" description="Homeobox" evidence="3">
    <location>
        <begin position="48"/>
        <end position="108"/>
    </location>
</feature>
<sequence>MIKHYCKFEENVLIKNKRKIETKSKSEAICRKEIEAIIGLLKLKNSGMEFKEYKLKKSSLQTQVLESVYKITSFPNKKMKEDLELVLKMPSKAIQIWFQNARSADKRQNKGILFTPENVSIVDGLLDIYKRFKTIN</sequence>
<keyword evidence="1 2" id="KW-0539">Nucleus</keyword>
<dbReference type="PROSITE" id="PS50071">
    <property type="entry name" value="HOMEOBOX_2"/>
    <property type="match status" value="1"/>
</dbReference>
<dbReference type="GO" id="GO:0005634">
    <property type="term" value="C:nucleus"/>
    <property type="evidence" value="ECO:0007669"/>
    <property type="project" value="UniProtKB-SubCell"/>
</dbReference>
<reference evidence="4 5" key="1">
    <citation type="journal article" date="2017" name="Environ. Microbiol.">
        <title>Decay of the glycolytic pathway and adaptation to intranuclear parasitism within Enterocytozoonidae microsporidia.</title>
        <authorList>
            <person name="Wiredu Boakye D."/>
            <person name="Jaroenlak P."/>
            <person name="Prachumwat A."/>
            <person name="Williams T.A."/>
            <person name="Bateman K.S."/>
            <person name="Itsathitphaisarn O."/>
            <person name="Sritunyalucksana K."/>
            <person name="Paszkiewicz K.H."/>
            <person name="Moore K.A."/>
            <person name="Stentiford G.D."/>
            <person name="Williams B.A."/>
        </authorList>
    </citation>
    <scope>NUCLEOTIDE SEQUENCE [LARGE SCALE GENOMIC DNA]</scope>
    <source>
        <strain evidence="5">canceri</strain>
    </source>
</reference>
<name>A0A1X0QFV6_9MICR</name>
<evidence type="ECO:0000313" key="4">
    <source>
        <dbReference type="EMBL" id="ORD98613.1"/>
    </source>
</evidence>
<proteinExistence type="predicted"/>
<gene>
    <name evidence="4" type="primary">HD8</name>
    <name evidence="4" type="ORF">A0H76_2200</name>
</gene>
<dbReference type="Proteomes" id="UP000192501">
    <property type="component" value="Unassembled WGS sequence"/>
</dbReference>
<dbReference type="InterPro" id="IPR009057">
    <property type="entry name" value="Homeodomain-like_sf"/>
</dbReference>
<protein>
    <submittedName>
        <fullName evidence="4">HD8</fullName>
    </submittedName>
</protein>
<dbReference type="InterPro" id="IPR001356">
    <property type="entry name" value="HD"/>
</dbReference>